<evidence type="ECO:0000313" key="1">
    <source>
        <dbReference type="EMBL" id="JAD36873.1"/>
    </source>
</evidence>
<proteinExistence type="predicted"/>
<protein>
    <submittedName>
        <fullName evidence="1">Uncharacterized protein</fullName>
    </submittedName>
</protein>
<name>A0A0A8ZGQ8_ARUDO</name>
<accession>A0A0A8ZGQ8</accession>
<dbReference type="EMBL" id="GBRH01261022">
    <property type="protein sequence ID" value="JAD36873.1"/>
    <property type="molecule type" value="Transcribed_RNA"/>
</dbReference>
<reference evidence="1" key="1">
    <citation type="submission" date="2014-09" db="EMBL/GenBank/DDBJ databases">
        <authorList>
            <person name="Magalhaes I.L.F."/>
            <person name="Oliveira U."/>
            <person name="Santos F.R."/>
            <person name="Vidigal T.H.D.A."/>
            <person name="Brescovit A.D."/>
            <person name="Santos A.J."/>
        </authorList>
    </citation>
    <scope>NUCLEOTIDE SEQUENCE</scope>
    <source>
        <tissue evidence="1">Shoot tissue taken approximately 20 cm above the soil surface</tissue>
    </source>
</reference>
<sequence>MCLVSSCFTRSRAMLIAPVLSDNKGVGTKLEATISARSHLNQ</sequence>
<reference evidence="1" key="2">
    <citation type="journal article" date="2015" name="Data Brief">
        <title>Shoot transcriptome of the giant reed, Arundo donax.</title>
        <authorList>
            <person name="Barrero R.A."/>
            <person name="Guerrero F.D."/>
            <person name="Moolhuijzen P."/>
            <person name="Goolsby J.A."/>
            <person name="Tidwell J."/>
            <person name="Bellgard S.E."/>
            <person name="Bellgard M.I."/>
        </authorList>
    </citation>
    <scope>NUCLEOTIDE SEQUENCE</scope>
    <source>
        <tissue evidence="1">Shoot tissue taken approximately 20 cm above the soil surface</tissue>
    </source>
</reference>
<organism evidence="1">
    <name type="scientific">Arundo donax</name>
    <name type="common">Giant reed</name>
    <name type="synonym">Donax arundinaceus</name>
    <dbReference type="NCBI Taxonomy" id="35708"/>
    <lineage>
        <taxon>Eukaryota</taxon>
        <taxon>Viridiplantae</taxon>
        <taxon>Streptophyta</taxon>
        <taxon>Embryophyta</taxon>
        <taxon>Tracheophyta</taxon>
        <taxon>Spermatophyta</taxon>
        <taxon>Magnoliopsida</taxon>
        <taxon>Liliopsida</taxon>
        <taxon>Poales</taxon>
        <taxon>Poaceae</taxon>
        <taxon>PACMAD clade</taxon>
        <taxon>Arundinoideae</taxon>
        <taxon>Arundineae</taxon>
        <taxon>Arundo</taxon>
    </lineage>
</organism>
<dbReference type="AlphaFoldDB" id="A0A0A8ZGQ8"/>